<evidence type="ECO:0000313" key="2">
    <source>
        <dbReference type="EMBL" id="KWX02170.1"/>
    </source>
</evidence>
<dbReference type="Gene3D" id="1.10.260.40">
    <property type="entry name" value="lambda repressor-like DNA-binding domains"/>
    <property type="match status" value="1"/>
</dbReference>
<dbReference type="AlphaFoldDB" id="A0A132MZR3"/>
<evidence type="ECO:0000313" key="7">
    <source>
        <dbReference type="Proteomes" id="UP000070659"/>
    </source>
</evidence>
<dbReference type="CDD" id="cd00093">
    <property type="entry name" value="HTH_XRE"/>
    <property type="match status" value="1"/>
</dbReference>
<dbReference type="Proteomes" id="UP000070598">
    <property type="component" value="Unassembled WGS sequence"/>
</dbReference>
<dbReference type="RefSeq" id="WP_066889035.1">
    <property type="nucleotide sequence ID" value="NZ_JYIJ01000017.1"/>
</dbReference>
<dbReference type="SUPFAM" id="SSF47413">
    <property type="entry name" value="lambda repressor-like DNA-binding domains"/>
    <property type="match status" value="1"/>
</dbReference>
<name>A0A132MZR3_9ACTN</name>
<comment type="caution">
    <text evidence="3">The sequence shown here is derived from an EMBL/GenBank/DDBJ whole genome shotgun (WGS) entry which is preliminary data.</text>
</comment>
<keyword evidence="5" id="KW-1185">Reference proteome</keyword>
<dbReference type="InterPro" id="IPR011990">
    <property type="entry name" value="TPR-like_helical_dom_sf"/>
</dbReference>
<evidence type="ECO:0000313" key="6">
    <source>
        <dbReference type="Proteomes" id="UP000070598"/>
    </source>
</evidence>
<dbReference type="InterPro" id="IPR010982">
    <property type="entry name" value="Lambda_DNA-bd_dom_sf"/>
</dbReference>
<evidence type="ECO:0000313" key="4">
    <source>
        <dbReference type="EMBL" id="KWX07255.1"/>
    </source>
</evidence>
<dbReference type="Proteomes" id="UP000070188">
    <property type="component" value="Unassembled WGS sequence"/>
</dbReference>
<dbReference type="EMBL" id="JYIJ01000017">
    <property type="protein sequence ID" value="KWX03381.1"/>
    <property type="molecule type" value="Genomic_DNA"/>
</dbReference>
<dbReference type="STRING" id="1469144.LI90_3212"/>
<dbReference type="EMBL" id="JYIK01001066">
    <property type="protein sequence ID" value="KWX07255.1"/>
    <property type="molecule type" value="Genomic_DNA"/>
</dbReference>
<gene>
    <name evidence="2" type="ORF">LI90_3212</name>
    <name evidence="3" type="ORF">TH66_10590</name>
    <name evidence="4" type="ORF">TR74_19375</name>
</gene>
<reference evidence="5" key="4">
    <citation type="submission" date="2015-04" db="EMBL/GenBank/DDBJ databases">
        <title>Physiological reanalysis, assessment of diazotrophy, and genome sequences of multiple isolates of Streptomyces thermoautotrophicus.</title>
        <authorList>
            <person name="MacKellar D.C."/>
            <person name="Lieber L."/>
            <person name="Norman J."/>
            <person name="Bolger A."/>
            <person name="Tobin C."/>
            <person name="Murray J.W."/>
            <person name="Chang R."/>
            <person name="Ford T."/>
            <person name="Nguyen P.Q."/>
            <person name="Woodward J."/>
            <person name="Permingeat H."/>
            <person name="Joshi N.S."/>
            <person name="Silver P.A."/>
            <person name="Usadel B."/>
            <person name="Rutherford A.W."/>
            <person name="Friesen M."/>
            <person name="Prell J."/>
        </authorList>
    </citation>
    <scope>NUCLEOTIDE SEQUENCE [LARGE SCALE GENOMIC DNA]</scope>
    <source>
        <strain evidence="5">H1</strain>
    </source>
</reference>
<dbReference type="PROSITE" id="PS50943">
    <property type="entry name" value="HTH_CROC1"/>
    <property type="match status" value="1"/>
</dbReference>
<reference evidence="3 7" key="2">
    <citation type="submission" date="2015-02" db="EMBL/GenBank/DDBJ databases">
        <title>Physiological reanalysis, assessment of diazotrophy, and genome sequences of multiple isolates of Streptomyces thermoautotrophicus.</title>
        <authorList>
            <person name="MacKellar D.C."/>
            <person name="Lieber L."/>
            <person name="Norman J."/>
            <person name="Bolger A."/>
            <person name="Tobin C."/>
            <person name="Murray J.W."/>
            <person name="Prell J."/>
        </authorList>
    </citation>
    <scope>NUCLEOTIDE SEQUENCE [LARGE SCALE GENOMIC DNA]</scope>
    <source>
        <strain evidence="3 7">UBT1</strain>
    </source>
</reference>
<sequence length="462" mass="50890">MTAWTGLRRWREERNLTQERLAALIRERATELGVNLGCDFKRVGKWERGEVAWPSAEYRRVLESVTGLTCEELGFRPPWRETGQDTGRETWPRAAAEWGQGDTKGSFTPLALLHAHSPTVTESCGQDEEDPVERRTLLAGVAGLALTGVTVDPAAATAPRTVTTADVAVIRDMLRAIKGSDHQLGGGYARETAVHYLNQVIIPRLHARADEEVRRELFSAATEFAACVAWMHQDVGRHHEARQLFGQAFSWAQETGDHVLAAWVLSLRGLQEVWIGDAEQALGFTSGAVGLSYRATPIARAFILGKHARALALTGDKAETQRVLGQVRDSYEQAGARTEPTWTSSYGWAYLRDEEAHCYRELGLGAEAVEAATESLKTRGEDQYARSRSFCTGVLAMGLVQVGEVEQACAVGHQLVGMVERLASCRTQERLREVLKELSPYTAEPAVRDLAEAARPVLVHPI</sequence>
<dbReference type="Proteomes" id="UP000070659">
    <property type="component" value="Unassembled WGS sequence"/>
</dbReference>
<dbReference type="PATRIC" id="fig|1469144.10.peg.3459"/>
<evidence type="ECO:0000313" key="3">
    <source>
        <dbReference type="EMBL" id="KWX03381.1"/>
    </source>
</evidence>
<protein>
    <submittedName>
        <fullName evidence="2">Transcriptional regulator</fullName>
    </submittedName>
</protein>
<proteinExistence type="predicted"/>
<organism evidence="3 7">
    <name type="scientific">Carbonactinospora thermoautotrophica</name>
    <dbReference type="NCBI Taxonomy" id="1469144"/>
    <lineage>
        <taxon>Bacteria</taxon>
        <taxon>Bacillati</taxon>
        <taxon>Actinomycetota</taxon>
        <taxon>Actinomycetes</taxon>
        <taxon>Kitasatosporales</taxon>
        <taxon>Carbonactinosporaceae</taxon>
        <taxon>Carbonactinospora</taxon>
    </lineage>
</organism>
<evidence type="ECO:0000259" key="1">
    <source>
        <dbReference type="PROSITE" id="PS50943"/>
    </source>
</evidence>
<dbReference type="Gene3D" id="1.25.40.10">
    <property type="entry name" value="Tetratricopeptide repeat domain"/>
    <property type="match status" value="1"/>
</dbReference>
<accession>A0A132MZR3</accession>
<dbReference type="EMBL" id="LAXD01000001">
    <property type="protein sequence ID" value="KWX02170.1"/>
    <property type="molecule type" value="Genomic_DNA"/>
</dbReference>
<dbReference type="OrthoDB" id="4332031at2"/>
<feature type="domain" description="HTH cro/C1-type" evidence="1">
    <location>
        <begin position="7"/>
        <end position="25"/>
    </location>
</feature>
<reference evidence="2" key="3">
    <citation type="submission" date="2015-04" db="EMBL/GenBank/DDBJ databases">
        <title>Physiological reanalysis, assessment of diazotrophy, and genome sequences of multiple isolates of Streptomyces thermoautotrophicus.</title>
        <authorList>
            <person name="MacKellar D.C."/>
            <person name="Lieber L."/>
            <person name="Norman J."/>
            <person name="Bolger A."/>
            <person name="Tobin C."/>
            <person name="Murray J.W."/>
            <person name="Woodward J."/>
            <person name="Friesen M."/>
            <person name="Prell J."/>
        </authorList>
    </citation>
    <scope>NUCLEOTIDE SEQUENCE [LARGE SCALE GENOMIC DNA]</scope>
    <source>
        <strain evidence="2">H1</strain>
    </source>
</reference>
<dbReference type="SUPFAM" id="SSF48452">
    <property type="entry name" value="TPR-like"/>
    <property type="match status" value="1"/>
</dbReference>
<dbReference type="InterPro" id="IPR001387">
    <property type="entry name" value="Cro/C1-type_HTH"/>
</dbReference>
<evidence type="ECO:0000313" key="5">
    <source>
        <dbReference type="Proteomes" id="UP000070188"/>
    </source>
</evidence>
<reference evidence="6" key="1">
    <citation type="submission" date="2015-02" db="EMBL/GenBank/DDBJ databases">
        <title>Physiological reanalysis, assessment of diazotrophy, and genome sequences of multiple isolates of Streptomyces thermoautotrophicus.</title>
        <authorList>
            <person name="MacKellar D.C."/>
            <person name="Lieber L."/>
            <person name="Norman J."/>
            <person name="Bolger A."/>
            <person name="Tobin C."/>
            <person name="Murray J.W."/>
            <person name="Friesen M."/>
            <person name="Prell J."/>
        </authorList>
    </citation>
    <scope>NUCLEOTIDE SEQUENCE [LARGE SCALE GENOMIC DNA]</scope>
    <source>
        <strain evidence="6">UBT1</strain>
    </source>
</reference>
<dbReference type="GO" id="GO:0003677">
    <property type="term" value="F:DNA binding"/>
    <property type="evidence" value="ECO:0007669"/>
    <property type="project" value="InterPro"/>
</dbReference>